<organism evidence="5 6">
    <name type="scientific">Desulforamulus profundi</name>
    <dbReference type="NCBI Taxonomy" id="1383067"/>
    <lineage>
        <taxon>Bacteria</taxon>
        <taxon>Bacillati</taxon>
        <taxon>Bacillota</taxon>
        <taxon>Clostridia</taxon>
        <taxon>Eubacteriales</taxon>
        <taxon>Peptococcaceae</taxon>
        <taxon>Desulforamulus</taxon>
    </lineage>
</organism>
<evidence type="ECO:0000256" key="3">
    <source>
        <dbReference type="ARBA" id="ARBA00013368"/>
    </source>
</evidence>
<feature type="coiled-coil region" evidence="4">
    <location>
        <begin position="453"/>
        <end position="494"/>
    </location>
</feature>
<dbReference type="InterPro" id="IPR027417">
    <property type="entry name" value="P-loop_NTPase"/>
</dbReference>
<evidence type="ECO:0000313" key="5">
    <source>
        <dbReference type="EMBL" id="PHJ38666.1"/>
    </source>
</evidence>
<gene>
    <name evidence="5" type="ORF">P378_09265</name>
</gene>
<evidence type="ECO:0000313" key="6">
    <source>
        <dbReference type="Proteomes" id="UP000222564"/>
    </source>
</evidence>
<dbReference type="PANTHER" id="PTHR32114">
    <property type="entry name" value="ABC TRANSPORTER ABCH.3"/>
    <property type="match status" value="1"/>
</dbReference>
<dbReference type="Proteomes" id="UP000222564">
    <property type="component" value="Unassembled WGS sequence"/>
</dbReference>
<feature type="coiled-coil region" evidence="4">
    <location>
        <begin position="369"/>
        <end position="396"/>
    </location>
</feature>
<dbReference type="GO" id="GO:0006302">
    <property type="term" value="P:double-strand break repair"/>
    <property type="evidence" value="ECO:0007669"/>
    <property type="project" value="InterPro"/>
</dbReference>
<comment type="caution">
    <text evidence="5">The sequence shown here is derived from an EMBL/GenBank/DDBJ whole genome shotgun (WGS) entry which is preliminary data.</text>
</comment>
<keyword evidence="6" id="KW-1185">Reference proteome</keyword>
<evidence type="ECO:0000256" key="4">
    <source>
        <dbReference type="SAM" id="Coils"/>
    </source>
</evidence>
<name>A0A2C6MGY3_9FIRM</name>
<dbReference type="Gene3D" id="3.40.50.300">
    <property type="entry name" value="P-loop containing nucleotide triphosphate hydrolases"/>
    <property type="match status" value="2"/>
</dbReference>
<dbReference type="SUPFAM" id="SSF52540">
    <property type="entry name" value="P-loop containing nucleoside triphosphate hydrolases"/>
    <property type="match status" value="1"/>
</dbReference>
<dbReference type="AlphaFoldDB" id="A0A2C6MGY3"/>
<keyword evidence="4" id="KW-0175">Coiled coil</keyword>
<sequence>MKIKLERLLIQTKKTREIIEFSELITYVYGPVGKGKSTLARLIDFCLGGHLENTPAIQQEFISAILHVRLGNYKCTLERSATDGSSVRITWFESEKVNGSVNAPLQAQAEPIIPNSELYTLSDIIYFLCGIEPIKVRQRSRDADSPLIRLSFRDLWRYCYLEQMHLDSSFFRFEDPFRGRKSQDAMRFFTGLHSERLSQLETDLMKAIDDQRAKRGAVKQIREFMSQFSLGSESEIIDQLQETETQLSDAKLRKTELHKKRSIDIHPTDFLREKILLLGEQIYQLKIAIDDSIEIVNEQRMLHSELITAKIKNERLVQAGMLFDDVKFESCPACGAKIQATEHSDCCSLCGKTASEHVLEAQIDNDSLRKDLNIRIDELADSIKRREMEISKTKKQLDKLIGDKAHLDTQLQEDLSNYDSAIVEEIRYVDKIIATLEERIASLKKLQSMPQAINKLEEDAGALQGTIDILRTELENERKRLSEADAIVKKIADEFKRLMLSVKFPGVYVDDQVVIDPRSWKPEVLHGETAWSFWDTGSGGKKTLFNVCYALAIHSIASKRNLPVPSILIIDSPTKNISEDENPELVKSLYKEIYQLALDSYGSLQFILIDSDYVAPTIELPDFKLRHLAGTEEAPSLISYYDGP</sequence>
<reference evidence="5 6" key="1">
    <citation type="submission" date="2013-09" db="EMBL/GenBank/DDBJ databases">
        <title>Biodegradation of hydrocarbons in the deep terrestrial subsurface : characterization of a microbial consortium composed of two Desulfotomaculum species originating from a deep geological formation.</title>
        <authorList>
            <person name="Aullo T."/>
            <person name="Berlendis S."/>
            <person name="Lascourreges J.-F."/>
            <person name="Dessort D."/>
            <person name="Saint-Laurent S."/>
            <person name="Schraauwers B."/>
            <person name="Mas J."/>
            <person name="Magot M."/>
            <person name="Ranchou-Peyruse A."/>
        </authorList>
    </citation>
    <scope>NUCLEOTIDE SEQUENCE [LARGE SCALE GENOMIC DNA]</scope>
    <source>
        <strain evidence="5 6">Bs107</strain>
    </source>
</reference>
<evidence type="ECO:0000256" key="1">
    <source>
        <dbReference type="ARBA" id="ARBA00006930"/>
    </source>
</evidence>
<dbReference type="PANTHER" id="PTHR32114:SF2">
    <property type="entry name" value="ABC TRANSPORTER ABCH.3"/>
    <property type="match status" value="1"/>
</dbReference>
<accession>A0A2C6MGY3</accession>
<dbReference type="InterPro" id="IPR022205">
    <property type="entry name" value="DUF3732"/>
</dbReference>
<dbReference type="GO" id="GO:0016887">
    <property type="term" value="F:ATP hydrolysis activity"/>
    <property type="evidence" value="ECO:0007669"/>
    <property type="project" value="InterPro"/>
</dbReference>
<dbReference type="EMBL" id="AWQQ01000047">
    <property type="protein sequence ID" value="PHJ38666.1"/>
    <property type="molecule type" value="Genomic_DNA"/>
</dbReference>
<dbReference type="OrthoDB" id="103556at2"/>
<dbReference type="RefSeq" id="WP_099082898.1">
    <property type="nucleotide sequence ID" value="NZ_AWQQ01000047.1"/>
</dbReference>
<comment type="subunit">
    <text evidence="2">Heterodimer of SbcC and SbcD.</text>
</comment>
<comment type="similarity">
    <text evidence="1">Belongs to the SMC family. SbcC subfamily.</text>
</comment>
<proteinExistence type="inferred from homology"/>
<dbReference type="Pfam" id="PF12532">
    <property type="entry name" value="DUF3732"/>
    <property type="match status" value="1"/>
</dbReference>
<evidence type="ECO:0000256" key="2">
    <source>
        <dbReference type="ARBA" id="ARBA00011322"/>
    </source>
</evidence>
<protein>
    <recommendedName>
        <fullName evidence="3">Nuclease SbcCD subunit C</fullName>
    </recommendedName>
</protein>